<dbReference type="OrthoDB" id="3270804at2759"/>
<reference evidence="2 3" key="1">
    <citation type="journal article" date="2019" name="Nat. Ecol. Evol.">
        <title>Megaphylogeny resolves global patterns of mushroom evolution.</title>
        <authorList>
            <person name="Varga T."/>
            <person name="Krizsan K."/>
            <person name="Foldi C."/>
            <person name="Dima B."/>
            <person name="Sanchez-Garcia M."/>
            <person name="Sanchez-Ramirez S."/>
            <person name="Szollosi G.J."/>
            <person name="Szarkandi J.G."/>
            <person name="Papp V."/>
            <person name="Albert L."/>
            <person name="Andreopoulos W."/>
            <person name="Angelini C."/>
            <person name="Antonin V."/>
            <person name="Barry K.W."/>
            <person name="Bougher N.L."/>
            <person name="Buchanan P."/>
            <person name="Buyck B."/>
            <person name="Bense V."/>
            <person name="Catcheside P."/>
            <person name="Chovatia M."/>
            <person name="Cooper J."/>
            <person name="Damon W."/>
            <person name="Desjardin D."/>
            <person name="Finy P."/>
            <person name="Geml J."/>
            <person name="Haridas S."/>
            <person name="Hughes K."/>
            <person name="Justo A."/>
            <person name="Karasinski D."/>
            <person name="Kautmanova I."/>
            <person name="Kiss B."/>
            <person name="Kocsube S."/>
            <person name="Kotiranta H."/>
            <person name="LaButti K.M."/>
            <person name="Lechner B.E."/>
            <person name="Liimatainen K."/>
            <person name="Lipzen A."/>
            <person name="Lukacs Z."/>
            <person name="Mihaltcheva S."/>
            <person name="Morgado L.N."/>
            <person name="Niskanen T."/>
            <person name="Noordeloos M.E."/>
            <person name="Ohm R.A."/>
            <person name="Ortiz-Santana B."/>
            <person name="Ovrebo C."/>
            <person name="Racz N."/>
            <person name="Riley R."/>
            <person name="Savchenko A."/>
            <person name="Shiryaev A."/>
            <person name="Soop K."/>
            <person name="Spirin V."/>
            <person name="Szebenyi C."/>
            <person name="Tomsovsky M."/>
            <person name="Tulloss R.E."/>
            <person name="Uehling J."/>
            <person name="Grigoriev I.V."/>
            <person name="Vagvolgyi C."/>
            <person name="Papp T."/>
            <person name="Martin F.M."/>
            <person name="Miettinen O."/>
            <person name="Hibbett D.S."/>
            <person name="Nagy L.G."/>
        </authorList>
    </citation>
    <scope>NUCLEOTIDE SEQUENCE [LARGE SCALE GENOMIC DNA]</scope>
    <source>
        <strain evidence="2 3">FP101781</strain>
    </source>
</reference>
<evidence type="ECO:0000313" key="3">
    <source>
        <dbReference type="Proteomes" id="UP000298030"/>
    </source>
</evidence>
<evidence type="ECO:0000313" key="2">
    <source>
        <dbReference type="EMBL" id="TEB31118.1"/>
    </source>
</evidence>
<proteinExistence type="predicted"/>
<feature type="region of interest" description="Disordered" evidence="1">
    <location>
        <begin position="80"/>
        <end position="103"/>
    </location>
</feature>
<dbReference type="STRING" id="71717.A0A4Y7TB11"/>
<protein>
    <submittedName>
        <fullName evidence="2">Uncharacterized protein</fullName>
    </submittedName>
</protein>
<dbReference type="EMBL" id="QPFP01000020">
    <property type="protein sequence ID" value="TEB31118.1"/>
    <property type="molecule type" value="Genomic_DNA"/>
</dbReference>
<evidence type="ECO:0000256" key="1">
    <source>
        <dbReference type="SAM" id="MobiDB-lite"/>
    </source>
</evidence>
<accession>A0A4Y7TB11</accession>
<organism evidence="2 3">
    <name type="scientific">Coprinellus micaceus</name>
    <name type="common">Glistening ink-cap mushroom</name>
    <name type="synonym">Coprinus micaceus</name>
    <dbReference type="NCBI Taxonomy" id="71717"/>
    <lineage>
        <taxon>Eukaryota</taxon>
        <taxon>Fungi</taxon>
        <taxon>Dikarya</taxon>
        <taxon>Basidiomycota</taxon>
        <taxon>Agaricomycotina</taxon>
        <taxon>Agaricomycetes</taxon>
        <taxon>Agaricomycetidae</taxon>
        <taxon>Agaricales</taxon>
        <taxon>Agaricineae</taxon>
        <taxon>Psathyrellaceae</taxon>
        <taxon>Coprinellus</taxon>
    </lineage>
</organism>
<feature type="compositionally biased region" description="Low complexity" evidence="1">
    <location>
        <begin position="80"/>
        <end position="99"/>
    </location>
</feature>
<gene>
    <name evidence="2" type="ORF">FA13DRAFT_1709961</name>
</gene>
<keyword evidence="3" id="KW-1185">Reference proteome</keyword>
<name>A0A4Y7TB11_COPMI</name>
<dbReference type="AlphaFoldDB" id="A0A4Y7TB11"/>
<sequence>MSNTSQERVLSALHGLTLSRKMLDLLGALVIAIDKRHEILLDAEEPEHIPDTCGVCQGTGYILIPLEALNGSPDTKGKGVATKAGKAVQTAPSSGSSSSTKDRAEMTMMLGIPTRNSASASVSAPAPTPAQPSFATADLSPAPILSVPAAPVVTGPGPAPPAAPATVTPAPVATNVTTSAPLTAPTIVPTHAPLAPAVSSIVHMPALSASFAGAHAPVPTALPVPGLGSNIPAAAVPTAGSTLIVPPPSTVIPGLACLGPNTPVPAPEDAAFAAPGAPRYYTITKGICVGIFAGWGNALPYVTGVASASFSHHTNIYTAFEDYCKAFINTSVSYA</sequence>
<comment type="caution">
    <text evidence="2">The sequence shown here is derived from an EMBL/GenBank/DDBJ whole genome shotgun (WGS) entry which is preliminary data.</text>
</comment>
<dbReference type="Proteomes" id="UP000298030">
    <property type="component" value="Unassembled WGS sequence"/>
</dbReference>